<gene>
    <name evidence="1" type="ORF">PHY01_15190</name>
</gene>
<accession>A0A4Y3WPC7</accession>
<proteinExistence type="predicted"/>
<evidence type="ECO:0000313" key="2">
    <source>
        <dbReference type="Proteomes" id="UP000320338"/>
    </source>
</evidence>
<dbReference type="EMBL" id="BJNG01000014">
    <property type="protein sequence ID" value="GEC19236.1"/>
    <property type="molecule type" value="Genomic_DNA"/>
</dbReference>
<protein>
    <submittedName>
        <fullName evidence="1">Uncharacterized protein</fullName>
    </submittedName>
</protein>
<comment type="caution">
    <text evidence="1">The sequence shown here is derived from an EMBL/GenBank/DDBJ whole genome shotgun (WGS) entry which is preliminary data.</text>
</comment>
<sequence length="150" mass="14785">MTGLRRRLPVIACVVSAVLAVVLAVAAGLLAVQSGPTETLAQARAHLTGLVVGIGGAGDPVDGQGAGCRWLGVGPDSRQVRPRVELRVPGDPGALLAAAARAGEVLASGAAGVEVRAAGGYLLDVRVSQGGGVVLVGESPCVWPAGTRTP</sequence>
<name>A0A4Y3WPC7_9PSEU</name>
<dbReference type="AlphaFoldDB" id="A0A4Y3WPC7"/>
<evidence type="ECO:0000313" key="1">
    <source>
        <dbReference type="EMBL" id="GEC19236.1"/>
    </source>
</evidence>
<dbReference type="Proteomes" id="UP000320338">
    <property type="component" value="Unassembled WGS sequence"/>
</dbReference>
<dbReference type="RefSeq" id="WP_141277810.1">
    <property type="nucleotide sequence ID" value="NZ_BAAARZ010000080.1"/>
</dbReference>
<keyword evidence="2" id="KW-1185">Reference proteome</keyword>
<reference evidence="1 2" key="1">
    <citation type="submission" date="2019-06" db="EMBL/GenBank/DDBJ databases">
        <title>Whole genome shotgun sequence of Pseudonocardia hydrocarbonoxydans NBRC 14498.</title>
        <authorList>
            <person name="Hosoyama A."/>
            <person name="Uohara A."/>
            <person name="Ohji S."/>
            <person name="Ichikawa N."/>
        </authorList>
    </citation>
    <scope>NUCLEOTIDE SEQUENCE [LARGE SCALE GENOMIC DNA]</scope>
    <source>
        <strain evidence="1 2">NBRC 14498</strain>
    </source>
</reference>
<organism evidence="1 2">
    <name type="scientific">Pseudonocardia hydrocarbonoxydans</name>
    <dbReference type="NCBI Taxonomy" id="76726"/>
    <lineage>
        <taxon>Bacteria</taxon>
        <taxon>Bacillati</taxon>
        <taxon>Actinomycetota</taxon>
        <taxon>Actinomycetes</taxon>
        <taxon>Pseudonocardiales</taxon>
        <taxon>Pseudonocardiaceae</taxon>
        <taxon>Pseudonocardia</taxon>
    </lineage>
</organism>